<name>A0A2S8BEH7_9MYCO</name>
<dbReference type="EMBL" id="PPEA01000677">
    <property type="protein sequence ID" value="PQM45038.1"/>
    <property type="molecule type" value="Genomic_DNA"/>
</dbReference>
<organism evidence="1 2">
    <name type="scientific">Mycobacterium talmoniae</name>
    <dbReference type="NCBI Taxonomy" id="1858794"/>
    <lineage>
        <taxon>Bacteria</taxon>
        <taxon>Bacillati</taxon>
        <taxon>Actinomycetota</taxon>
        <taxon>Actinomycetes</taxon>
        <taxon>Mycobacteriales</taxon>
        <taxon>Mycobacteriaceae</taxon>
        <taxon>Mycobacterium</taxon>
    </lineage>
</organism>
<accession>A0A2S8BEH7</accession>
<gene>
    <name evidence="1" type="ORF">C1Y40_04806</name>
</gene>
<dbReference type="AlphaFoldDB" id="A0A2S8BEH7"/>
<protein>
    <submittedName>
        <fullName evidence="1">Uncharacterized protein</fullName>
    </submittedName>
</protein>
<sequence>MTQPTALDVVDGVDLTGKTCAITDVAPYAVDHESAARLWALSESLVSR</sequence>
<reference evidence="1 2" key="1">
    <citation type="journal article" date="2017" name="Int. J. Syst. Evol. Microbiol.">
        <title>Mycobacterium talmoniae sp. nov., a slowly growing mycobacterium isolated from human respiratory samples.</title>
        <authorList>
            <person name="Davidson R.M."/>
            <person name="DeGroote M.A."/>
            <person name="Marola J.L."/>
            <person name="Buss S."/>
            <person name="Jones V."/>
            <person name="McNeil M.R."/>
            <person name="Freifeld A.G."/>
            <person name="Elaine Epperson L."/>
            <person name="Hasan N.A."/>
            <person name="Jackson M."/>
            <person name="Iwen P.C."/>
            <person name="Salfinger M."/>
            <person name="Strong M."/>
        </authorList>
    </citation>
    <scope>NUCLEOTIDE SEQUENCE [LARGE SCALE GENOMIC DNA]</scope>
    <source>
        <strain evidence="1 2">ATCC BAA-2683</strain>
    </source>
</reference>
<dbReference type="Proteomes" id="UP000238296">
    <property type="component" value="Unassembled WGS sequence"/>
</dbReference>
<evidence type="ECO:0000313" key="1">
    <source>
        <dbReference type="EMBL" id="PQM45038.1"/>
    </source>
</evidence>
<evidence type="ECO:0000313" key="2">
    <source>
        <dbReference type="Proteomes" id="UP000238296"/>
    </source>
</evidence>
<comment type="caution">
    <text evidence="1">The sequence shown here is derived from an EMBL/GenBank/DDBJ whole genome shotgun (WGS) entry which is preliminary data.</text>
</comment>
<dbReference type="RefSeq" id="WP_158260422.1">
    <property type="nucleotide sequence ID" value="NZ_MLQM01000129.1"/>
</dbReference>
<proteinExistence type="predicted"/>